<dbReference type="SUPFAM" id="SSF118215">
    <property type="entry name" value="Proton glutamate symport protein"/>
    <property type="match status" value="1"/>
</dbReference>
<evidence type="ECO:0000313" key="5">
    <source>
        <dbReference type="EMBL" id="PDT43725.1"/>
    </source>
</evidence>
<evidence type="ECO:0000313" key="6">
    <source>
        <dbReference type="Proteomes" id="UP000220353"/>
    </source>
</evidence>
<sequence>MTIEHSAETRAKPPLYRHLYAQALAAIAGILFGYFYPDIGKLGMIIAPVIFLKVATEIAGITGLAKVGPIAGKASLIPDLLDFGTCRPPRGHQCDAVGCGQCLSIRPRSMPRRSPAVRKRRKNS</sequence>
<dbReference type="Proteomes" id="UP000220353">
    <property type="component" value="Unassembled WGS sequence"/>
</dbReference>
<evidence type="ECO:0000256" key="1">
    <source>
        <dbReference type="ARBA" id="ARBA00022692"/>
    </source>
</evidence>
<accession>A0A2A6LN07</accession>
<proteinExistence type="predicted"/>
<dbReference type="InterPro" id="IPR036458">
    <property type="entry name" value="Na:dicarbo_symporter_sf"/>
</dbReference>
<gene>
    <name evidence="5" type="ORF">CO661_33565</name>
</gene>
<keyword evidence="1 4" id="KW-0812">Transmembrane</keyword>
<evidence type="ECO:0000256" key="2">
    <source>
        <dbReference type="ARBA" id="ARBA00022989"/>
    </source>
</evidence>
<dbReference type="GO" id="GO:0016020">
    <property type="term" value="C:membrane"/>
    <property type="evidence" value="ECO:0007669"/>
    <property type="project" value="InterPro"/>
</dbReference>
<organism evidence="5 6">
    <name type="scientific">Rhizobium fredii</name>
    <name type="common">Sinorhizobium fredii</name>
    <dbReference type="NCBI Taxonomy" id="380"/>
    <lineage>
        <taxon>Bacteria</taxon>
        <taxon>Pseudomonadati</taxon>
        <taxon>Pseudomonadota</taxon>
        <taxon>Alphaproteobacteria</taxon>
        <taxon>Hyphomicrobiales</taxon>
        <taxon>Rhizobiaceae</taxon>
        <taxon>Sinorhizobium/Ensifer group</taxon>
        <taxon>Sinorhizobium</taxon>
    </lineage>
</organism>
<dbReference type="GO" id="GO:0015293">
    <property type="term" value="F:symporter activity"/>
    <property type="evidence" value="ECO:0007669"/>
    <property type="project" value="InterPro"/>
</dbReference>
<protein>
    <submittedName>
        <fullName evidence="5">C4-dicarboxylate transporter</fullName>
    </submittedName>
</protein>
<evidence type="ECO:0000256" key="4">
    <source>
        <dbReference type="SAM" id="Phobius"/>
    </source>
</evidence>
<name>A0A2A6LN07_RHIFR</name>
<keyword evidence="3 4" id="KW-0472">Membrane</keyword>
<reference evidence="5 6" key="1">
    <citation type="submission" date="2017-09" db="EMBL/GenBank/DDBJ databases">
        <title>Comparative genomics of rhizobia isolated from Phaseolus vulgaris in China.</title>
        <authorList>
            <person name="Tong W."/>
        </authorList>
    </citation>
    <scope>NUCLEOTIDE SEQUENCE [LARGE SCALE GENOMIC DNA]</scope>
    <source>
        <strain evidence="5 6">PCH1</strain>
    </source>
</reference>
<feature type="transmembrane region" description="Helical" evidence="4">
    <location>
        <begin position="19"/>
        <end position="36"/>
    </location>
</feature>
<comment type="caution">
    <text evidence="5">The sequence shown here is derived from an EMBL/GenBank/DDBJ whole genome shotgun (WGS) entry which is preliminary data.</text>
</comment>
<evidence type="ECO:0000256" key="3">
    <source>
        <dbReference type="ARBA" id="ARBA00023136"/>
    </source>
</evidence>
<keyword evidence="2 4" id="KW-1133">Transmembrane helix</keyword>
<dbReference type="EMBL" id="NWTC01000074">
    <property type="protein sequence ID" value="PDT43725.1"/>
    <property type="molecule type" value="Genomic_DNA"/>
</dbReference>
<dbReference type="AlphaFoldDB" id="A0A2A6LN07"/>